<proteinExistence type="predicted"/>
<reference evidence="1" key="1">
    <citation type="journal article" date="2021" name="Sci. Adv.">
        <title>The American lobster genome reveals insights on longevity, neural, and immune adaptations.</title>
        <authorList>
            <person name="Polinski J.M."/>
            <person name="Zimin A.V."/>
            <person name="Clark K.F."/>
            <person name="Kohn A.B."/>
            <person name="Sadowski N."/>
            <person name="Timp W."/>
            <person name="Ptitsyn A."/>
            <person name="Khanna P."/>
            <person name="Romanova D.Y."/>
            <person name="Williams P."/>
            <person name="Greenwood S.J."/>
            <person name="Moroz L.L."/>
            <person name="Walt D.R."/>
            <person name="Bodnar A.G."/>
        </authorList>
    </citation>
    <scope>NUCLEOTIDE SEQUENCE</scope>
    <source>
        <strain evidence="1">GMGI-L3</strain>
    </source>
</reference>
<evidence type="ECO:0000313" key="2">
    <source>
        <dbReference type="Proteomes" id="UP000747542"/>
    </source>
</evidence>
<organism evidence="1 2">
    <name type="scientific">Homarus americanus</name>
    <name type="common">American lobster</name>
    <dbReference type="NCBI Taxonomy" id="6706"/>
    <lineage>
        <taxon>Eukaryota</taxon>
        <taxon>Metazoa</taxon>
        <taxon>Ecdysozoa</taxon>
        <taxon>Arthropoda</taxon>
        <taxon>Crustacea</taxon>
        <taxon>Multicrustacea</taxon>
        <taxon>Malacostraca</taxon>
        <taxon>Eumalacostraca</taxon>
        <taxon>Eucarida</taxon>
        <taxon>Decapoda</taxon>
        <taxon>Pleocyemata</taxon>
        <taxon>Astacidea</taxon>
        <taxon>Nephropoidea</taxon>
        <taxon>Nephropidae</taxon>
        <taxon>Homarus</taxon>
    </lineage>
</organism>
<comment type="caution">
    <text evidence="1">The sequence shown here is derived from an EMBL/GenBank/DDBJ whole genome shotgun (WGS) entry which is preliminary data.</text>
</comment>
<dbReference type="Proteomes" id="UP000747542">
    <property type="component" value="Unassembled WGS sequence"/>
</dbReference>
<dbReference type="EMBL" id="JAHLQT010018664">
    <property type="protein sequence ID" value="KAG7168942.1"/>
    <property type="molecule type" value="Genomic_DNA"/>
</dbReference>
<protein>
    <submittedName>
        <fullName evidence="1">Uncharacterized protein</fullName>
    </submittedName>
</protein>
<gene>
    <name evidence="1" type="ORF">Hamer_G011623</name>
</gene>
<accession>A0A8J5K482</accession>
<dbReference type="AlphaFoldDB" id="A0A8J5K482"/>
<name>A0A8J5K482_HOMAM</name>
<sequence>MHPKPLLDLCIDHLVNATACYQRMCNDYEAIWRDVGHVWADLWYLPPCVPARATQLLHTHLLHTHFLHEHQENDIYEMTCPILTLLAVKIRKITIIPVVRQLPSLSSSAFFSVNGVFSGEYWLQELDFTGIDLIQDLSVLEVLLPLCPELSVLKLGGNTTPDVLLAAKACPLTILHISERLVWEPRIFEDVLIDIVLGSKIHNSGELLESVRRRKPLDLNPTWPHLTDFSSGFCRVKQDFILMILIVFKKLHSLASRVVDVHKAVRTFYELQTQVPNMHKLSLKTNSVYCHKDMIDIFSRVAPKLETLKLTALGSDISQVSNSFPFLRELHVDLKFFDPDVSPAEILAGIGLQLTVLRLQSSTCSYYEMPQRCISSLLQVCPRLQDLTLAFNRGIQCDHFGVQEMPCFENITSLVCKSGRFRQEPLKCLLKMFPKLQTLSIEGRVNNFESVLQHLTQFQDLRILKLLRLEKIAVESLCELPRMTSDRRSWELYVSPILVSRSDIKKLQNCGWTYIPISDITSL</sequence>
<keyword evidence="2" id="KW-1185">Reference proteome</keyword>
<evidence type="ECO:0000313" key="1">
    <source>
        <dbReference type="EMBL" id="KAG7168942.1"/>
    </source>
</evidence>
<dbReference type="OrthoDB" id="6343673at2759"/>